<dbReference type="PANTHER" id="PTHR45661">
    <property type="entry name" value="SURFACE ANTIGEN"/>
    <property type="match status" value="1"/>
</dbReference>
<dbReference type="EMBL" id="JAPFFF010000013">
    <property type="protein sequence ID" value="KAK8871282.1"/>
    <property type="molecule type" value="Genomic_DNA"/>
</dbReference>
<protein>
    <recommendedName>
        <fullName evidence="3">Surface antigen BspA-like</fullName>
    </recommendedName>
</protein>
<dbReference type="SUPFAM" id="SSF52058">
    <property type="entry name" value="L domain-like"/>
    <property type="match status" value="3"/>
</dbReference>
<proteinExistence type="predicted"/>
<accession>A0ABR2J232</accession>
<reference evidence="1 2" key="1">
    <citation type="submission" date="2024-04" db="EMBL/GenBank/DDBJ databases">
        <title>Tritrichomonas musculus Genome.</title>
        <authorList>
            <person name="Alves-Ferreira E."/>
            <person name="Grigg M."/>
            <person name="Lorenzi H."/>
            <person name="Galac M."/>
        </authorList>
    </citation>
    <scope>NUCLEOTIDE SEQUENCE [LARGE SCALE GENOMIC DNA]</scope>
    <source>
        <strain evidence="1 2">EAF2021</strain>
    </source>
</reference>
<dbReference type="Pfam" id="PF13306">
    <property type="entry name" value="LRR_5"/>
    <property type="match status" value="5"/>
</dbReference>
<dbReference type="InterPro" id="IPR032675">
    <property type="entry name" value="LRR_dom_sf"/>
</dbReference>
<comment type="caution">
    <text evidence="1">The sequence shown here is derived from an EMBL/GenBank/DDBJ whole genome shotgun (WGS) entry which is preliminary data.</text>
</comment>
<name>A0ABR2J232_9EUKA</name>
<evidence type="ECO:0008006" key="3">
    <source>
        <dbReference type="Google" id="ProtNLM"/>
    </source>
</evidence>
<organism evidence="1 2">
    <name type="scientific">Tritrichomonas musculus</name>
    <dbReference type="NCBI Taxonomy" id="1915356"/>
    <lineage>
        <taxon>Eukaryota</taxon>
        <taxon>Metamonada</taxon>
        <taxon>Parabasalia</taxon>
        <taxon>Tritrichomonadida</taxon>
        <taxon>Tritrichomonadidae</taxon>
        <taxon>Tritrichomonas</taxon>
    </lineage>
</organism>
<dbReference type="InterPro" id="IPR053139">
    <property type="entry name" value="Surface_bspA-like"/>
</dbReference>
<evidence type="ECO:0000313" key="1">
    <source>
        <dbReference type="EMBL" id="KAK8871282.1"/>
    </source>
</evidence>
<dbReference type="InterPro" id="IPR026906">
    <property type="entry name" value="LRR_5"/>
</dbReference>
<dbReference type="Proteomes" id="UP001470230">
    <property type="component" value="Unassembled WGS sequence"/>
</dbReference>
<evidence type="ECO:0000313" key="2">
    <source>
        <dbReference type="Proteomes" id="UP001470230"/>
    </source>
</evidence>
<dbReference type="Gene3D" id="3.80.10.10">
    <property type="entry name" value="Ribonuclease Inhibitor"/>
    <property type="match status" value="4"/>
</dbReference>
<gene>
    <name evidence="1" type="ORF">M9Y10_006999</name>
</gene>
<dbReference type="PANTHER" id="PTHR45661:SF3">
    <property type="entry name" value="IG-LIKE DOMAIN-CONTAINING PROTEIN"/>
    <property type="match status" value="1"/>
</dbReference>
<sequence length="874" mass="100151">MSSQATFNLIFKSKVYQIPTEIYHLSDIKEDIYNKIIINQQYIVQSDVSVNVLESFIKYWINREIPNFNPSTITEYEQISEEFDLMKALIKLYKNFTNKLKISTLLSRKESLKHKLDANHNHLITKKEKYQKILQRLLIYNGIDSFYEFVQIKIDLHRSCVQGNLEQVISLTSKKIVFNDFSFLLDYEDFTAIVNESIDAKGDIFIPHSIEHQSKKFTIVSIKEKLFQNSTQIKSIQFPTDSELRSIGEKAFYNSSLESICIPSHVTHVGESCFACCKNLKSVKFAQNSEIKKIKKFVFSNSSIESLSIPSGICEFEDFWCSDVMNLTNIQIIENEIQNVSFFDGKLIVGKSDKNNEFFDVLVFASRDIDSCQIPSFIKVIAPYSFEGCKQLKTVEFAENSQLTNIEKFSFHMSSIQSISIPKNAKKIGESAFNSCKQLKKVDFQVDSELVFIEKEAFSQSSIEKVFIPKKVTQISENSFYQCKNLQVVEFSDESELRTINKNAFSYSSVTEISIPSNVTSIGKKSFSYCDKLTQIDLSRSIKLRCIEESSFSSSSIERLFIPSNVAIIEESSFNSCKKLKTVLFEKNSKLQSINKSVFNDTALESIAIPKNVTYIGENAFQLCRKLQKVEFEKDSKLELIQKSAFSFSMIRSITLPSKLAQICEYAFSFCVCLEKVQFDADSNLKTIEKYAFQNCAFESFTIPSKLSVLKECWCCSSENLKSIKIMDDNKNFTCLNNSIICGKSDPKKSDITDVLVCALPQISAVKIPSYIKKIDECAFYGFSELKRVILDDDSELQSIGREAFYASSIESFFVPQKVTKIGFDVFYSCRKLQIIEIAENSELKSINEDLFRYSSLRFITIQPKMSEILKFYK</sequence>
<keyword evidence="2" id="KW-1185">Reference proteome</keyword>